<comment type="similarity">
    <text evidence="1 3">Belongs to the pseudouridine synthase RluA family.</text>
</comment>
<dbReference type="OrthoDB" id="9796412at2"/>
<evidence type="ECO:0000259" key="4">
    <source>
        <dbReference type="Pfam" id="PF00849"/>
    </source>
</evidence>
<comment type="catalytic activity">
    <reaction evidence="3">
        <text>a uridine in RNA = a pseudouridine in RNA</text>
        <dbReference type="Rhea" id="RHEA:48348"/>
        <dbReference type="Rhea" id="RHEA-COMP:12068"/>
        <dbReference type="Rhea" id="RHEA-COMP:12069"/>
        <dbReference type="ChEBI" id="CHEBI:65314"/>
        <dbReference type="ChEBI" id="CHEBI:65315"/>
    </reaction>
</comment>
<dbReference type="CDD" id="cd02869">
    <property type="entry name" value="PseudoU_synth_RluA_like"/>
    <property type="match status" value="1"/>
</dbReference>
<accession>A0A0P1M9B2</accession>
<organism evidence="6 7">
    <name type="scientific">Candidatus Kryptonium thompsonii</name>
    <dbReference type="NCBI Taxonomy" id="1633631"/>
    <lineage>
        <taxon>Bacteria</taxon>
        <taxon>Pseudomonadati</taxon>
        <taxon>Candidatus Kryptoniota</taxon>
        <taxon>Candidatus Kryptonium</taxon>
    </lineage>
</organism>
<keyword evidence="8" id="KW-1185">Reference proteome</keyword>
<dbReference type="InterPro" id="IPR006145">
    <property type="entry name" value="PsdUridine_synth_RsuA/RluA"/>
</dbReference>
<evidence type="ECO:0000256" key="2">
    <source>
        <dbReference type="PIRSR" id="PIRSR606225-1"/>
    </source>
</evidence>
<dbReference type="InterPro" id="IPR050188">
    <property type="entry name" value="RluA_PseudoU_synthase"/>
</dbReference>
<accession>A0A0N7MPC1</accession>
<accession>A0A0S4MWJ8</accession>
<accession>A0A0P1P6C7</accession>
<evidence type="ECO:0000313" key="6">
    <source>
        <dbReference type="EMBL" id="CUU02287.1"/>
    </source>
</evidence>
<dbReference type="PANTHER" id="PTHR21600:SF44">
    <property type="entry name" value="RIBOSOMAL LARGE SUBUNIT PSEUDOURIDINE SYNTHASE D"/>
    <property type="match status" value="1"/>
</dbReference>
<dbReference type="Gene3D" id="3.30.2350.10">
    <property type="entry name" value="Pseudouridine synthase"/>
    <property type="match status" value="1"/>
</dbReference>
<evidence type="ECO:0000256" key="3">
    <source>
        <dbReference type="RuleBase" id="RU362028"/>
    </source>
</evidence>
<evidence type="ECO:0000313" key="7">
    <source>
        <dbReference type="Proteomes" id="UP000182011"/>
    </source>
</evidence>
<dbReference type="SUPFAM" id="SSF55120">
    <property type="entry name" value="Pseudouridine synthase"/>
    <property type="match status" value="1"/>
</dbReference>
<keyword evidence="3" id="KW-0413">Isomerase</keyword>
<dbReference type="InterPro" id="IPR006225">
    <property type="entry name" value="PsdUridine_synth_RluC/D"/>
</dbReference>
<accession>A0A0P1P7N0</accession>
<dbReference type="EMBL" id="FAOP01000003">
    <property type="protein sequence ID" value="CUU02287.1"/>
    <property type="molecule type" value="Genomic_DNA"/>
</dbReference>
<accession>A0A0P1L6N6</accession>
<dbReference type="AlphaFoldDB" id="A0A0P1LPI0"/>
<gene>
    <name evidence="6" type="ORF">JGI4_00471</name>
    <name evidence="5" type="ORF">JGI8_00567</name>
</gene>
<dbReference type="GO" id="GO:0000455">
    <property type="term" value="P:enzyme-directed rRNA pseudouridine synthesis"/>
    <property type="evidence" value="ECO:0007669"/>
    <property type="project" value="TreeGrafter"/>
</dbReference>
<dbReference type="PANTHER" id="PTHR21600">
    <property type="entry name" value="MITOCHONDRIAL RNA PSEUDOURIDINE SYNTHASE"/>
    <property type="match status" value="1"/>
</dbReference>
<accession>A0A0P1LPI0</accession>
<dbReference type="EMBL" id="CZVI01000005">
    <property type="protein sequence ID" value="CUS82096.1"/>
    <property type="molecule type" value="Genomic_DNA"/>
</dbReference>
<accession>A0A0N7MPG4</accession>
<evidence type="ECO:0000313" key="5">
    <source>
        <dbReference type="EMBL" id="CUS82096.1"/>
    </source>
</evidence>
<dbReference type="NCBIfam" id="TIGR00005">
    <property type="entry name" value="rluA_subfam"/>
    <property type="match status" value="1"/>
</dbReference>
<dbReference type="Proteomes" id="UP000182011">
    <property type="component" value="Unassembled WGS sequence"/>
</dbReference>
<dbReference type="STRING" id="1633631.GCA_001442925_00471"/>
<proteinExistence type="inferred from homology"/>
<feature type="domain" description="Pseudouridine synthase RsuA/RluA-like" evidence="4">
    <location>
        <begin position="18"/>
        <end position="164"/>
    </location>
</feature>
<reference evidence="6 7" key="1">
    <citation type="submission" date="2015-11" db="EMBL/GenBank/DDBJ databases">
        <authorList>
            <person name="Zhang Y."/>
            <person name="Guo Z."/>
        </authorList>
    </citation>
    <scope>NUCLEOTIDE SEQUENCE [LARGE SCALE GENOMIC DNA]</scope>
    <source>
        <strain evidence="6">JGI-4</strain>
    </source>
</reference>
<accession>A0A0P1LVD5</accession>
<protein>
    <recommendedName>
        <fullName evidence="3">Pseudouridine synthase</fullName>
        <ecNumber evidence="3">5.4.99.-</ecNumber>
    </recommendedName>
</protein>
<dbReference type="EC" id="5.4.99.-" evidence="3"/>
<accession>A0A0P1LLB8</accession>
<evidence type="ECO:0000256" key="1">
    <source>
        <dbReference type="ARBA" id="ARBA00010876"/>
    </source>
</evidence>
<dbReference type="GO" id="GO:0009982">
    <property type="term" value="F:pseudouridine synthase activity"/>
    <property type="evidence" value="ECO:0007669"/>
    <property type="project" value="InterPro"/>
</dbReference>
<dbReference type="InterPro" id="IPR020103">
    <property type="entry name" value="PsdUridine_synth_cat_dom_sf"/>
</dbReference>
<feature type="active site" evidence="2">
    <location>
        <position position="60"/>
    </location>
</feature>
<dbReference type="RefSeq" id="WP_075426820.1">
    <property type="nucleotide sequence ID" value="NZ_CZVI01000005.1"/>
</dbReference>
<accession>A0A0P1MA20</accession>
<comment type="function">
    <text evidence="3">Responsible for synthesis of pseudouridine from uracil.</text>
</comment>
<name>A0A0P1LPI0_9BACT</name>
<evidence type="ECO:0000313" key="8">
    <source>
        <dbReference type="Proteomes" id="UP000182200"/>
    </source>
</evidence>
<accession>A0A0P1LRV8</accession>
<dbReference type="GO" id="GO:0003723">
    <property type="term" value="F:RNA binding"/>
    <property type="evidence" value="ECO:0007669"/>
    <property type="project" value="InterPro"/>
</dbReference>
<reference evidence="5 8" key="2">
    <citation type="submission" date="2015-11" db="EMBL/GenBank/DDBJ databases">
        <authorList>
            <person name="Varghese N."/>
        </authorList>
    </citation>
    <scope>NUCLEOTIDE SEQUENCE [LARGE SCALE GENOMIC DNA]</scope>
    <source>
        <strain evidence="5 8">JGI-8</strain>
    </source>
</reference>
<dbReference type="Pfam" id="PF00849">
    <property type="entry name" value="PseudoU_synth_2"/>
    <property type="match status" value="1"/>
</dbReference>
<sequence length="254" mass="29649">MKARMLADEVEIIYEDDDFIVLNKPAGILTIPDRFASAIPNLYDILKREYGKIFVVHRLDKETSGVICFAKNEEAHADLSEKFEEHDVNKIYYALIMGHLRNKEGRIDLPLSENPKVPGTMRVDYESGKRSITEYKVLEEFENYSLVEVRPLTGRMHQIRVHFKAIGHPLAIDSVYGNKSEIFLSEIKKKYKPKESEPERPLMSRLTLHALKLGFFHFRKKEYIEFEAKLPKDFESLLKQLRKHSLKNIDKIKA</sequence>
<dbReference type="Proteomes" id="UP000182200">
    <property type="component" value="Unassembled WGS sequence"/>
</dbReference>
<dbReference type="GO" id="GO:0140098">
    <property type="term" value="F:catalytic activity, acting on RNA"/>
    <property type="evidence" value="ECO:0007669"/>
    <property type="project" value="UniProtKB-ARBA"/>
</dbReference>